<evidence type="ECO:0000256" key="1">
    <source>
        <dbReference type="ARBA" id="ARBA00000085"/>
    </source>
</evidence>
<dbReference type="Proteomes" id="UP001228044">
    <property type="component" value="Unassembled WGS sequence"/>
</dbReference>
<dbReference type="Gene3D" id="3.30.450.20">
    <property type="entry name" value="PAS domain"/>
    <property type="match status" value="1"/>
</dbReference>
<comment type="caution">
    <text evidence="16">The sequence shown here is derived from an EMBL/GenBank/DDBJ whole genome shotgun (WGS) entry which is preliminary data.</text>
</comment>
<gene>
    <name evidence="16" type="ORF">QWJ38_18440</name>
</gene>
<dbReference type="CDD" id="cd00082">
    <property type="entry name" value="HisKA"/>
    <property type="match status" value="1"/>
</dbReference>
<evidence type="ECO:0000259" key="13">
    <source>
        <dbReference type="PROSITE" id="PS50112"/>
    </source>
</evidence>
<evidence type="ECO:0000313" key="17">
    <source>
        <dbReference type="Proteomes" id="UP001228044"/>
    </source>
</evidence>
<dbReference type="SUPFAM" id="SSF55785">
    <property type="entry name" value="PYP-like sensor domain (PAS domain)"/>
    <property type="match status" value="1"/>
</dbReference>
<dbReference type="PROSITE" id="PS50112">
    <property type="entry name" value="PAS"/>
    <property type="match status" value="1"/>
</dbReference>
<protein>
    <recommendedName>
        <fullName evidence="3">histidine kinase</fullName>
        <ecNumber evidence="3">2.7.13.3</ecNumber>
    </recommendedName>
</protein>
<feature type="transmembrane region" description="Helical" evidence="10">
    <location>
        <begin position="182"/>
        <end position="205"/>
    </location>
</feature>
<dbReference type="RefSeq" id="WP_290360582.1">
    <property type="nucleotide sequence ID" value="NZ_JAUHHC010000005.1"/>
</dbReference>
<dbReference type="Pfam" id="PF00072">
    <property type="entry name" value="Response_reg"/>
    <property type="match status" value="2"/>
</dbReference>
<dbReference type="SMART" id="SM00388">
    <property type="entry name" value="HisKA"/>
    <property type="match status" value="1"/>
</dbReference>
<keyword evidence="10" id="KW-0812">Transmembrane</keyword>
<sequence>MRIQSARRWTAAAIFLMSTVCVIALASSFHLFQEQKALHAQVLQSNEALQQLSAASRDLTRNSRLYIVTGQPRYRQAYEHELDSTRRRDAAVASLLALGLTTQERVAIDRAKQLSDALATVEKQALDAMAGGDKEAALAIVFGPAYLSDAARIGELVEDASALIKQRVGSAMETISTEARTAAVVAIVCLLAEIGLILAVLELFYGRRVLAPVLQLTDAARRLLAGERAVRFDADRPAVELQDLGRTLESYRQQADELAQQSWLQQTLTEIGDAIHQVDTVEEFGSRLLASLAPPLEVGVALLHLVGEDDAVRPVAAYGCTIPDLLLDIDEPGANAAGLVGQALQSGEVTEISQVPGDYLRISSGLGAVRPARLILIPLTLMRQKGAVIELGLLAEPSPAQRALLASLANVVAPRLEILLRNVHTQLLLEHAQVQARELGESESLLQARSTELEAYTLALSEQQAALEHTKAWYQGIIEAAPDGMMVVNAEGDIILANPQLAAMFGYTVRKLCEMKVEQLVPAGAGIRPLGGAANGDLQGLRKDGRLFPIEVGLSPLPPLGGQGPCVCASVRDVSERKRAERELVLARDAAESATRAKSEFLANMSHEIRTPMNAIIGMAYLATKTPLTPQQREYLDKIQLASKYLLGVINDILDFSKIEAGKLDVERVPFRVDAVLQSVATLLMDRATDKGLELVFDIDPGVEDELVGDPVRLGQILTNFTSNAIKFTERGEVTVRTALEQDRGDELLLRFSVRDTGIGLTREQQAQLFRPFQQGDGSTTRKHGGTGLGLAISKRLAELMGGTVGVQSVAGQGSVFWFTARIGRGQLEAAAPLAALTAAPDLAGRRALVVDDNPQARAVLVAQLQALQLQVSEADSGAAALRLSGAALERGEPFHVIFIDRLMPQLDGLQTASALREQRAARPNALELPATHLVMIGAQGSDGLAAMAARAGVADCLDKPLTAAKIADCLARLYARHPLGMQPAARPVLALRPQLDALQGARVLLVEDNELNQDVALGLLGELGLQVDLVGNGERAVDRVQAGDYDLVLMDLQMPVMDGITATLFIRALPGCAGLPIVAMTADAMEHDRRRCLEAGMNGHIAKPVDPDQLLQVLLAHIRPRADRRPMAAAAAPVMAASDTAEQASRDAGPSDYMSFRRANRASDFREALTILQGSMAEAVDGEDTGL</sequence>
<dbReference type="InterPro" id="IPR003660">
    <property type="entry name" value="HAMP_dom"/>
</dbReference>
<dbReference type="SUPFAM" id="SSF55781">
    <property type="entry name" value="GAF domain-like"/>
    <property type="match status" value="1"/>
</dbReference>
<dbReference type="PROSITE" id="PS50113">
    <property type="entry name" value="PAC"/>
    <property type="match status" value="1"/>
</dbReference>
<dbReference type="InterPro" id="IPR035965">
    <property type="entry name" value="PAS-like_dom_sf"/>
</dbReference>
<keyword evidence="7" id="KW-0902">Two-component regulatory system</keyword>
<evidence type="ECO:0000313" key="16">
    <source>
        <dbReference type="EMBL" id="MDN3922274.1"/>
    </source>
</evidence>
<dbReference type="Gene3D" id="3.30.565.10">
    <property type="entry name" value="Histidine kinase-like ATPase, C-terminal domain"/>
    <property type="match status" value="1"/>
</dbReference>
<feature type="domain" description="Histidine kinase" evidence="11">
    <location>
        <begin position="604"/>
        <end position="825"/>
    </location>
</feature>
<reference evidence="16 17" key="1">
    <citation type="submission" date="2023-06" db="EMBL/GenBank/DDBJ databases">
        <title>Pelomonas sp. PFR6 16S ribosomal RNA gene Genome sequencing and assembly.</title>
        <authorList>
            <person name="Woo H."/>
        </authorList>
    </citation>
    <scope>NUCLEOTIDE SEQUENCE [LARGE SCALE GENOMIC DNA]</scope>
    <source>
        <strain evidence="16 17">PFR6</strain>
    </source>
</reference>
<proteinExistence type="predicted"/>
<evidence type="ECO:0000256" key="8">
    <source>
        <dbReference type="PROSITE-ProRule" id="PRU00169"/>
    </source>
</evidence>
<dbReference type="InterPro" id="IPR036097">
    <property type="entry name" value="HisK_dim/P_sf"/>
</dbReference>
<dbReference type="PANTHER" id="PTHR45339">
    <property type="entry name" value="HYBRID SIGNAL TRANSDUCTION HISTIDINE KINASE J"/>
    <property type="match status" value="1"/>
</dbReference>
<keyword evidence="10" id="KW-1133">Transmembrane helix</keyword>
<dbReference type="EMBL" id="JAUHHC010000005">
    <property type="protein sequence ID" value="MDN3922274.1"/>
    <property type="molecule type" value="Genomic_DNA"/>
</dbReference>
<dbReference type="NCBIfam" id="TIGR00229">
    <property type="entry name" value="sensory_box"/>
    <property type="match status" value="2"/>
</dbReference>
<organism evidence="16 17">
    <name type="scientific">Roseateles violae</name>
    <dbReference type="NCBI Taxonomy" id="3058042"/>
    <lineage>
        <taxon>Bacteria</taxon>
        <taxon>Pseudomonadati</taxon>
        <taxon>Pseudomonadota</taxon>
        <taxon>Betaproteobacteria</taxon>
        <taxon>Burkholderiales</taxon>
        <taxon>Sphaerotilaceae</taxon>
        <taxon>Roseateles</taxon>
    </lineage>
</organism>
<comment type="catalytic activity">
    <reaction evidence="1">
        <text>ATP + protein L-histidine = ADP + protein N-phospho-L-histidine.</text>
        <dbReference type="EC" id="2.7.13.3"/>
    </reaction>
</comment>
<dbReference type="CDD" id="cd17546">
    <property type="entry name" value="REC_hyHK_CKI1_RcsC-like"/>
    <property type="match status" value="1"/>
</dbReference>
<evidence type="ECO:0000259" key="14">
    <source>
        <dbReference type="PROSITE" id="PS50113"/>
    </source>
</evidence>
<dbReference type="PROSITE" id="PS50110">
    <property type="entry name" value="RESPONSE_REGULATORY"/>
    <property type="match status" value="2"/>
</dbReference>
<dbReference type="SUPFAM" id="SSF47384">
    <property type="entry name" value="Homodimeric domain of signal transducing histidine kinase"/>
    <property type="match status" value="1"/>
</dbReference>
<evidence type="ECO:0000256" key="4">
    <source>
        <dbReference type="ARBA" id="ARBA00022553"/>
    </source>
</evidence>
<keyword evidence="17" id="KW-1185">Reference proteome</keyword>
<evidence type="ECO:0000256" key="6">
    <source>
        <dbReference type="ARBA" id="ARBA00022777"/>
    </source>
</evidence>
<dbReference type="SMART" id="SM00304">
    <property type="entry name" value="HAMP"/>
    <property type="match status" value="1"/>
</dbReference>
<evidence type="ECO:0000256" key="7">
    <source>
        <dbReference type="ARBA" id="ARBA00023012"/>
    </source>
</evidence>
<dbReference type="CDD" id="cd00156">
    <property type="entry name" value="REC"/>
    <property type="match status" value="1"/>
</dbReference>
<feature type="modified residue" description="4-aspartylphosphate" evidence="8">
    <location>
        <position position="901"/>
    </location>
</feature>
<dbReference type="InterPro" id="IPR000014">
    <property type="entry name" value="PAS"/>
</dbReference>
<dbReference type="InterPro" id="IPR005467">
    <property type="entry name" value="His_kinase_dom"/>
</dbReference>
<evidence type="ECO:0000256" key="5">
    <source>
        <dbReference type="ARBA" id="ARBA00022679"/>
    </source>
</evidence>
<dbReference type="EC" id="2.7.13.3" evidence="3"/>
<feature type="domain" description="Response regulatory" evidence="12">
    <location>
        <begin position="1003"/>
        <end position="1119"/>
    </location>
</feature>
<dbReference type="InterPro" id="IPR001789">
    <property type="entry name" value="Sig_transdc_resp-reg_receiver"/>
</dbReference>
<dbReference type="InterPro" id="IPR011006">
    <property type="entry name" value="CheY-like_superfamily"/>
</dbReference>
<feature type="domain" description="HAMP" evidence="15">
    <location>
        <begin position="207"/>
        <end position="260"/>
    </location>
</feature>
<feature type="domain" description="PAC" evidence="14">
    <location>
        <begin position="534"/>
        <end position="586"/>
    </location>
</feature>
<dbReference type="Gene3D" id="3.40.50.2300">
    <property type="match status" value="2"/>
</dbReference>
<dbReference type="Pfam" id="PF13188">
    <property type="entry name" value="PAS_8"/>
    <property type="match status" value="1"/>
</dbReference>
<dbReference type="SUPFAM" id="SSF55874">
    <property type="entry name" value="ATPase domain of HSP90 chaperone/DNA topoisomerase II/histidine kinase"/>
    <property type="match status" value="1"/>
</dbReference>
<dbReference type="Pfam" id="PF02518">
    <property type="entry name" value="HATPase_c"/>
    <property type="match status" value="1"/>
</dbReference>
<evidence type="ECO:0000256" key="3">
    <source>
        <dbReference type="ARBA" id="ARBA00012438"/>
    </source>
</evidence>
<dbReference type="CDD" id="cd00130">
    <property type="entry name" value="PAS"/>
    <property type="match status" value="1"/>
</dbReference>
<dbReference type="SMART" id="SM00091">
    <property type="entry name" value="PAS"/>
    <property type="match status" value="1"/>
</dbReference>
<dbReference type="Gene3D" id="1.10.287.130">
    <property type="match status" value="1"/>
</dbReference>
<dbReference type="PRINTS" id="PR00344">
    <property type="entry name" value="BCTRLSENSOR"/>
</dbReference>
<keyword evidence="5" id="KW-0808">Transferase</keyword>
<dbReference type="InterPro" id="IPR004358">
    <property type="entry name" value="Sig_transdc_His_kin-like_C"/>
</dbReference>
<dbReference type="InterPro" id="IPR036890">
    <property type="entry name" value="HATPase_C_sf"/>
</dbReference>
<dbReference type="SMART" id="SM00448">
    <property type="entry name" value="REC"/>
    <property type="match status" value="2"/>
</dbReference>
<accession>A0ABT8DY92</accession>
<feature type="domain" description="Response regulatory" evidence="12">
    <location>
        <begin position="847"/>
        <end position="975"/>
    </location>
</feature>
<dbReference type="Pfam" id="PF00512">
    <property type="entry name" value="HisKA"/>
    <property type="match status" value="1"/>
</dbReference>
<evidence type="ECO:0000259" key="15">
    <source>
        <dbReference type="PROSITE" id="PS50885"/>
    </source>
</evidence>
<evidence type="ECO:0000259" key="12">
    <source>
        <dbReference type="PROSITE" id="PS50110"/>
    </source>
</evidence>
<dbReference type="Gene3D" id="6.10.340.10">
    <property type="match status" value="1"/>
</dbReference>
<dbReference type="SUPFAM" id="SSF52172">
    <property type="entry name" value="CheY-like"/>
    <property type="match status" value="2"/>
</dbReference>
<feature type="region of interest" description="Disordered" evidence="9">
    <location>
        <begin position="1130"/>
        <end position="1154"/>
    </location>
</feature>
<dbReference type="SMART" id="SM00387">
    <property type="entry name" value="HATPase_c"/>
    <property type="match status" value="1"/>
</dbReference>
<evidence type="ECO:0000256" key="10">
    <source>
        <dbReference type="SAM" id="Phobius"/>
    </source>
</evidence>
<keyword evidence="4 8" id="KW-0597">Phosphoprotein</keyword>
<dbReference type="InterPro" id="IPR000700">
    <property type="entry name" value="PAS-assoc_C"/>
</dbReference>
<dbReference type="InterPro" id="IPR003594">
    <property type="entry name" value="HATPase_dom"/>
</dbReference>
<dbReference type="PROSITE" id="PS50109">
    <property type="entry name" value="HIS_KIN"/>
    <property type="match status" value="1"/>
</dbReference>
<evidence type="ECO:0000259" key="11">
    <source>
        <dbReference type="PROSITE" id="PS50109"/>
    </source>
</evidence>
<comment type="subcellular location">
    <subcellularLocation>
        <location evidence="2">Membrane</location>
    </subcellularLocation>
</comment>
<evidence type="ECO:0000256" key="2">
    <source>
        <dbReference type="ARBA" id="ARBA00004370"/>
    </source>
</evidence>
<name>A0ABT8DY92_9BURK</name>
<evidence type="ECO:0000256" key="9">
    <source>
        <dbReference type="SAM" id="MobiDB-lite"/>
    </source>
</evidence>
<dbReference type="PROSITE" id="PS50885">
    <property type="entry name" value="HAMP"/>
    <property type="match status" value="1"/>
</dbReference>
<dbReference type="PANTHER" id="PTHR45339:SF1">
    <property type="entry name" value="HYBRID SIGNAL TRANSDUCTION HISTIDINE KINASE J"/>
    <property type="match status" value="1"/>
</dbReference>
<keyword evidence="10" id="KW-0472">Membrane</keyword>
<dbReference type="InterPro" id="IPR003661">
    <property type="entry name" value="HisK_dim/P_dom"/>
</dbReference>
<feature type="domain" description="PAS" evidence="13">
    <location>
        <begin position="470"/>
        <end position="512"/>
    </location>
</feature>
<dbReference type="CDD" id="cd16922">
    <property type="entry name" value="HATPase_EvgS-ArcB-TorS-like"/>
    <property type="match status" value="1"/>
</dbReference>
<keyword evidence="6" id="KW-0418">Kinase</keyword>
<feature type="modified residue" description="4-aspartylphosphate" evidence="8">
    <location>
        <position position="1052"/>
    </location>
</feature>